<dbReference type="PIRSF" id="PIRSF003128">
    <property type="entry name" value="RecN"/>
    <property type="match status" value="1"/>
</dbReference>
<evidence type="ECO:0000256" key="2">
    <source>
        <dbReference type="ARBA" id="ARBA00009441"/>
    </source>
</evidence>
<dbReference type="InterPro" id="IPR027417">
    <property type="entry name" value="P-loop_NTPase"/>
</dbReference>
<comment type="function">
    <text evidence="1 9">May be involved in recombinational repair of damaged DNA.</text>
</comment>
<evidence type="ECO:0000256" key="8">
    <source>
        <dbReference type="ARBA" id="ARBA00033408"/>
    </source>
</evidence>
<keyword evidence="6" id="KW-0067">ATP-binding</keyword>
<keyword evidence="5 9" id="KW-0227">DNA damage</keyword>
<organism evidence="12 13">
    <name type="scientific">Pseudoalteromonas atlantica</name>
    <name type="common">Alteromonas atlantica</name>
    <dbReference type="NCBI Taxonomy" id="288"/>
    <lineage>
        <taxon>Bacteria</taxon>
        <taxon>Pseudomonadati</taxon>
        <taxon>Pseudomonadota</taxon>
        <taxon>Gammaproteobacteria</taxon>
        <taxon>Alteromonadales</taxon>
        <taxon>Pseudoalteromonadaceae</taxon>
        <taxon>Pseudoalteromonas</taxon>
    </lineage>
</organism>
<evidence type="ECO:0000256" key="6">
    <source>
        <dbReference type="ARBA" id="ARBA00022840"/>
    </source>
</evidence>
<keyword evidence="7 9" id="KW-0234">DNA repair</keyword>
<dbReference type="InterPro" id="IPR004604">
    <property type="entry name" value="DNA_recomb/repair_RecN"/>
</dbReference>
<comment type="caution">
    <text evidence="12">The sequence shown here is derived from an EMBL/GenBank/DDBJ whole genome shotgun (WGS) entry which is preliminary data.</text>
</comment>
<dbReference type="NCBIfam" id="TIGR00634">
    <property type="entry name" value="recN"/>
    <property type="match status" value="1"/>
</dbReference>
<evidence type="ECO:0000256" key="10">
    <source>
        <dbReference type="SAM" id="Coils"/>
    </source>
</evidence>
<dbReference type="NCBIfam" id="NF008121">
    <property type="entry name" value="PRK10869.1"/>
    <property type="match status" value="1"/>
</dbReference>
<evidence type="ECO:0000313" key="12">
    <source>
        <dbReference type="EMBL" id="GEK77245.1"/>
    </source>
</evidence>
<name>A0ABQ0UFK5_PSEAF</name>
<reference evidence="12 13" key="1">
    <citation type="submission" date="2019-07" db="EMBL/GenBank/DDBJ databases">
        <title>Whole genome shotgun sequence of Pseudoalteromonas atlantica NBRC 103033.</title>
        <authorList>
            <person name="Hosoyama A."/>
            <person name="Uohara A."/>
            <person name="Ohji S."/>
            <person name="Ichikawa N."/>
        </authorList>
    </citation>
    <scope>NUCLEOTIDE SEQUENCE [LARGE SCALE GENOMIC DNA]</scope>
    <source>
        <strain evidence="12 13">NBRC 103033</strain>
    </source>
</reference>
<keyword evidence="13" id="KW-1185">Reference proteome</keyword>
<evidence type="ECO:0000256" key="7">
    <source>
        <dbReference type="ARBA" id="ARBA00023204"/>
    </source>
</evidence>
<proteinExistence type="inferred from homology"/>
<keyword evidence="4" id="KW-0547">Nucleotide-binding</keyword>
<evidence type="ECO:0000256" key="1">
    <source>
        <dbReference type="ARBA" id="ARBA00003618"/>
    </source>
</evidence>
<dbReference type="PANTHER" id="PTHR11059">
    <property type="entry name" value="DNA REPAIR PROTEIN RECN"/>
    <property type="match status" value="1"/>
</dbReference>
<dbReference type="Pfam" id="PF02463">
    <property type="entry name" value="SMC_N"/>
    <property type="match status" value="1"/>
</dbReference>
<comment type="similarity">
    <text evidence="2 9">Belongs to the RecN family.</text>
</comment>
<keyword evidence="10" id="KW-0175">Coiled coil</keyword>
<dbReference type="CDD" id="cd03241">
    <property type="entry name" value="ABC_RecN"/>
    <property type="match status" value="2"/>
</dbReference>
<sequence length="560" mass="61467">MNSMLIGLEIKNFAIVSNLSTEWHNGMTAITGETGAGKSIAIDALSLCLGERAEASAVRPGTDKAEVCAQFDLTALPLAKAFLEQHMLTSNDNECLLRRVVCKNGRSKSYINGSAVTAAQLKELGQYLISIHGQHAHQHLLKAEHQLQLLDAYAGHNQLVKAVSQSFKLYANLQKEFKQLEQQQLQQAAQKQLLEYQVAELDEFALQDGEFEQIEAEHYKLSNSQTILEACQRELQHLYESDEQNACSMLQHSAQQFAELANYDESLASVAALLDEAAVQVEEASREVRNYAEQADLDPARLTEVEARLSGAMDLARKHHIKPQELVEFHQSLTQELESISNNSSRLAQLDDEITNALSAYQHASDQLSESRHKYANTLNQLISESMANLSMENGVFEIQLTQEAERQPNALGFDSVSFLVSTNPGQPLQPLAKVASGGELSRISLAIQVIIAQKVTTPTLIFDEVDVGISGPTASSVGKLLRQLGKSTQVICVTHLPQVASSAHQQFFVAKEIAQGETFTQMLSLNKDGRINEIARLLGGDNISKTAKANAKELIMAHA</sequence>
<protein>
    <recommendedName>
        <fullName evidence="3 9">DNA repair protein RecN</fullName>
    </recommendedName>
    <alternativeName>
        <fullName evidence="8 9">Recombination protein N</fullName>
    </alternativeName>
</protein>
<dbReference type="EMBL" id="BJUT01000030">
    <property type="protein sequence ID" value="GEK77245.1"/>
    <property type="molecule type" value="Genomic_DNA"/>
</dbReference>
<dbReference type="Gene3D" id="3.40.50.300">
    <property type="entry name" value="P-loop containing nucleotide triphosphate hydrolases"/>
    <property type="match status" value="2"/>
</dbReference>
<accession>A0ABQ0UFK5</accession>
<evidence type="ECO:0000256" key="9">
    <source>
        <dbReference type="PIRNR" id="PIRNR003128"/>
    </source>
</evidence>
<dbReference type="Proteomes" id="UP000321189">
    <property type="component" value="Unassembled WGS sequence"/>
</dbReference>
<feature type="coiled-coil region" evidence="10">
    <location>
        <begin position="163"/>
        <end position="190"/>
    </location>
</feature>
<evidence type="ECO:0000256" key="4">
    <source>
        <dbReference type="ARBA" id="ARBA00022741"/>
    </source>
</evidence>
<dbReference type="InterPro" id="IPR003395">
    <property type="entry name" value="RecF/RecN/SMC_N"/>
</dbReference>
<dbReference type="SUPFAM" id="SSF52540">
    <property type="entry name" value="P-loop containing nucleoside triphosphate hydrolases"/>
    <property type="match status" value="1"/>
</dbReference>
<gene>
    <name evidence="12" type="primary">recN</name>
    <name evidence="12" type="ORF">PAT01_25490</name>
</gene>
<dbReference type="PANTHER" id="PTHR11059:SF0">
    <property type="entry name" value="DNA REPAIR PROTEIN RECN"/>
    <property type="match status" value="1"/>
</dbReference>
<evidence type="ECO:0000313" key="13">
    <source>
        <dbReference type="Proteomes" id="UP000321189"/>
    </source>
</evidence>
<feature type="domain" description="RecF/RecN/SMC N-terminal" evidence="11">
    <location>
        <begin position="6"/>
        <end position="512"/>
    </location>
</feature>
<evidence type="ECO:0000256" key="5">
    <source>
        <dbReference type="ARBA" id="ARBA00022763"/>
    </source>
</evidence>
<evidence type="ECO:0000259" key="11">
    <source>
        <dbReference type="Pfam" id="PF02463"/>
    </source>
</evidence>
<feature type="coiled-coil region" evidence="10">
    <location>
        <begin position="267"/>
        <end position="294"/>
    </location>
</feature>
<evidence type="ECO:0000256" key="3">
    <source>
        <dbReference type="ARBA" id="ARBA00021315"/>
    </source>
</evidence>